<dbReference type="Pfam" id="PF07969">
    <property type="entry name" value="Amidohydro_3"/>
    <property type="match status" value="1"/>
</dbReference>
<dbReference type="NCBIfam" id="NF011987">
    <property type="entry name" value="PRK15446.2-3"/>
    <property type="match status" value="1"/>
</dbReference>
<dbReference type="STRING" id="69960.SAMN05421720_1129"/>
<dbReference type="PIRSF" id="PIRSF038971">
    <property type="entry name" value="PhnM"/>
    <property type="match status" value="1"/>
</dbReference>
<dbReference type="Gene3D" id="3.20.20.140">
    <property type="entry name" value="Metal-dependent hydrolases"/>
    <property type="match status" value="2"/>
</dbReference>
<dbReference type="SUPFAM" id="SSF51338">
    <property type="entry name" value="Composite domain of metallo-dependent hydrolases"/>
    <property type="match status" value="1"/>
</dbReference>
<dbReference type="NCBIfam" id="NF011990">
    <property type="entry name" value="PRK15446.2-6"/>
    <property type="match status" value="1"/>
</dbReference>
<gene>
    <name evidence="2" type="ORF">SAMN05421720_1129</name>
</gene>
<evidence type="ECO:0000259" key="1">
    <source>
        <dbReference type="Pfam" id="PF07969"/>
    </source>
</evidence>
<sequence length="382" mass="41131">MMGLEITGGRVLTPDGGLEVGTLRLADGRITDAQGSTPDRRWRADGLLVLPGMVDLHGDAFERQLMPRPGVHFDHAMALLDTDRQMIANGITTAYHGLTWSWEPGLRGRDAALAFRDGLEATRPVLACDTRLHLRWETHNLDDLDEVAAWIADGHVDLLAFNDHIGHIATKIGRPESLGDYTARTGLTADAFVDLFQRVAARGSDVPAAIARLAALARAKDLPMASHDDETPDMRAGFDDLGCRLCEFPVDEDTARHAIGNGDPVILGAPNILRGGSHCGRLDAADAIAKGLCTVLTSDYYYPALLTAPFRLAVMGAARFADAWRLVSTKPARAVGLDDRGDLAPGRRGDVVLIDDSRPDLPRVVATVVAGRPVFQAEDLSC</sequence>
<dbReference type="Gene3D" id="2.30.40.10">
    <property type="entry name" value="Urease, subunit C, domain 1"/>
    <property type="match status" value="1"/>
</dbReference>
<name>A0A1G7FP23_9PROT</name>
<evidence type="ECO:0000313" key="3">
    <source>
        <dbReference type="Proteomes" id="UP000199412"/>
    </source>
</evidence>
<dbReference type="PANTHER" id="PTHR43135:SF3">
    <property type="entry name" value="ALPHA-D-RIBOSE 1-METHYLPHOSPHONATE 5-TRIPHOSPHATE DIPHOSPHATASE"/>
    <property type="match status" value="1"/>
</dbReference>
<dbReference type="PANTHER" id="PTHR43135">
    <property type="entry name" value="ALPHA-D-RIBOSE 1-METHYLPHOSPHONATE 5-TRIPHOSPHATE DIPHOSPHATASE"/>
    <property type="match status" value="1"/>
</dbReference>
<dbReference type="RefSeq" id="WP_218128439.1">
    <property type="nucleotide sequence ID" value="NZ_FNAP01000012.1"/>
</dbReference>
<dbReference type="InterPro" id="IPR012696">
    <property type="entry name" value="PhnM"/>
</dbReference>
<dbReference type="AlphaFoldDB" id="A0A1G7FP23"/>
<organism evidence="2 3">
    <name type="scientific">Rhodospira trueperi</name>
    <dbReference type="NCBI Taxonomy" id="69960"/>
    <lineage>
        <taxon>Bacteria</taxon>
        <taxon>Pseudomonadati</taxon>
        <taxon>Pseudomonadota</taxon>
        <taxon>Alphaproteobacteria</taxon>
        <taxon>Rhodospirillales</taxon>
        <taxon>Rhodospirillaceae</taxon>
        <taxon>Rhodospira</taxon>
    </lineage>
</organism>
<evidence type="ECO:0000313" key="2">
    <source>
        <dbReference type="EMBL" id="SDE77652.1"/>
    </source>
</evidence>
<dbReference type="EMBL" id="FNAP01000012">
    <property type="protein sequence ID" value="SDE77652.1"/>
    <property type="molecule type" value="Genomic_DNA"/>
</dbReference>
<dbReference type="InterPro" id="IPR013108">
    <property type="entry name" value="Amidohydro_3"/>
</dbReference>
<protein>
    <submittedName>
        <fullName evidence="2">Alpha-D-ribose 1-methylphosphonate 5-triphosphate diphosphatase</fullName>
    </submittedName>
</protein>
<feature type="domain" description="Amidohydrolase 3" evidence="1">
    <location>
        <begin position="318"/>
        <end position="375"/>
    </location>
</feature>
<dbReference type="Proteomes" id="UP000199412">
    <property type="component" value="Unassembled WGS sequence"/>
</dbReference>
<dbReference type="InterPro" id="IPR011059">
    <property type="entry name" value="Metal-dep_hydrolase_composite"/>
</dbReference>
<keyword evidence="3" id="KW-1185">Reference proteome</keyword>
<dbReference type="GO" id="GO:0019700">
    <property type="term" value="P:organic phosphonate catabolic process"/>
    <property type="evidence" value="ECO:0007669"/>
    <property type="project" value="InterPro"/>
</dbReference>
<dbReference type="InterPro" id="IPR051781">
    <property type="entry name" value="Metallo-dep_Hydrolase"/>
</dbReference>
<dbReference type="InterPro" id="IPR032466">
    <property type="entry name" value="Metal_Hydrolase"/>
</dbReference>
<dbReference type="GO" id="GO:0016810">
    <property type="term" value="F:hydrolase activity, acting on carbon-nitrogen (but not peptide) bonds"/>
    <property type="evidence" value="ECO:0007669"/>
    <property type="project" value="InterPro"/>
</dbReference>
<accession>A0A1G7FP23</accession>
<reference evidence="2 3" key="1">
    <citation type="submission" date="2016-10" db="EMBL/GenBank/DDBJ databases">
        <authorList>
            <person name="de Groot N.N."/>
        </authorList>
    </citation>
    <scope>NUCLEOTIDE SEQUENCE [LARGE SCALE GENOMIC DNA]</scope>
    <source>
        <strain evidence="2 3">ATCC 700224</strain>
    </source>
</reference>
<proteinExistence type="predicted"/>
<dbReference type="SUPFAM" id="SSF51556">
    <property type="entry name" value="Metallo-dependent hydrolases"/>
    <property type="match status" value="1"/>
</dbReference>